<gene>
    <name evidence="3" type="ORF">VNO78_20066</name>
</gene>
<name>A0AAN9SA85_PSOTE</name>
<dbReference type="EMBL" id="JAYMYS010000005">
    <property type="protein sequence ID" value="KAK7391649.1"/>
    <property type="molecule type" value="Genomic_DNA"/>
</dbReference>
<dbReference type="GO" id="GO:0004497">
    <property type="term" value="F:monooxygenase activity"/>
    <property type="evidence" value="ECO:0007669"/>
    <property type="project" value="TreeGrafter"/>
</dbReference>
<keyword evidence="4" id="KW-1185">Reference proteome</keyword>
<evidence type="ECO:0000256" key="1">
    <source>
        <dbReference type="ARBA" id="ARBA00006765"/>
    </source>
</evidence>
<evidence type="ECO:0008006" key="5">
    <source>
        <dbReference type="Google" id="ProtNLM"/>
    </source>
</evidence>
<keyword evidence="2" id="KW-1133">Transmembrane helix</keyword>
<dbReference type="PANTHER" id="PTHR31495:SF50">
    <property type="entry name" value="PEROXYGENASE 1"/>
    <property type="match status" value="1"/>
</dbReference>
<evidence type="ECO:0000256" key="2">
    <source>
        <dbReference type="SAM" id="Phobius"/>
    </source>
</evidence>
<dbReference type="Pfam" id="PF05042">
    <property type="entry name" value="Caleosin"/>
    <property type="match status" value="1"/>
</dbReference>
<reference evidence="3 4" key="1">
    <citation type="submission" date="2024-01" db="EMBL/GenBank/DDBJ databases">
        <title>The genomes of 5 underutilized Papilionoideae crops provide insights into root nodulation and disease resistanc.</title>
        <authorList>
            <person name="Jiang F."/>
        </authorList>
    </citation>
    <scope>NUCLEOTIDE SEQUENCE [LARGE SCALE GENOMIC DNA]</scope>
    <source>
        <strain evidence="3">DUOXIRENSHENG_FW03</strain>
        <tissue evidence="3">Leaves</tissue>
    </source>
</reference>
<sequence length="275" mass="31356">MLGLRRRVLTETEPIVNGNAPPLQKEVSQKEKKHIIMAVEMERESLITEAHNAPVTAQRRVRNDLENSLPKPYMPRALIAPDTSHPNGTPGHKHYNMSVLQQHCAFFDQDDNGIIYPWETYMGMRAIGFNAVASFIFAIVINVGLSYPTQPHWFPSLLFPIYIDNVHKAKHGSDSEVYDTEGRYVPANIENMFSKYARTIPDKLSLGELWDMTEGNRNAFDPFGWLAAKMEWGVLYILARDEEGFLSKEAVRRCYDGSLFEYCAKMHASSDAKTR</sequence>
<comment type="caution">
    <text evidence="3">The sequence shown here is derived from an EMBL/GenBank/DDBJ whole genome shotgun (WGS) entry which is preliminary data.</text>
</comment>
<comment type="similarity">
    <text evidence="1">Belongs to the caleosin family.</text>
</comment>
<evidence type="ECO:0000313" key="4">
    <source>
        <dbReference type="Proteomes" id="UP001386955"/>
    </source>
</evidence>
<keyword evidence="2" id="KW-0812">Transmembrane</keyword>
<protein>
    <recommendedName>
        <fullName evidence="5">Peroxygenase</fullName>
    </recommendedName>
</protein>
<dbReference type="PANTHER" id="PTHR31495">
    <property type="entry name" value="PEROXYGENASE 3-RELATED"/>
    <property type="match status" value="1"/>
</dbReference>
<dbReference type="GO" id="GO:0005509">
    <property type="term" value="F:calcium ion binding"/>
    <property type="evidence" value="ECO:0007669"/>
    <property type="project" value="TreeGrafter"/>
</dbReference>
<dbReference type="AlphaFoldDB" id="A0AAN9SA85"/>
<evidence type="ECO:0000313" key="3">
    <source>
        <dbReference type="EMBL" id="KAK7391649.1"/>
    </source>
</evidence>
<keyword evidence="2" id="KW-0472">Membrane</keyword>
<organism evidence="3 4">
    <name type="scientific">Psophocarpus tetragonolobus</name>
    <name type="common">Winged bean</name>
    <name type="synonym">Dolichos tetragonolobus</name>
    <dbReference type="NCBI Taxonomy" id="3891"/>
    <lineage>
        <taxon>Eukaryota</taxon>
        <taxon>Viridiplantae</taxon>
        <taxon>Streptophyta</taxon>
        <taxon>Embryophyta</taxon>
        <taxon>Tracheophyta</taxon>
        <taxon>Spermatophyta</taxon>
        <taxon>Magnoliopsida</taxon>
        <taxon>eudicotyledons</taxon>
        <taxon>Gunneridae</taxon>
        <taxon>Pentapetalae</taxon>
        <taxon>rosids</taxon>
        <taxon>fabids</taxon>
        <taxon>Fabales</taxon>
        <taxon>Fabaceae</taxon>
        <taxon>Papilionoideae</taxon>
        <taxon>50 kb inversion clade</taxon>
        <taxon>NPAAA clade</taxon>
        <taxon>indigoferoid/millettioid clade</taxon>
        <taxon>Phaseoleae</taxon>
        <taxon>Psophocarpus</taxon>
    </lineage>
</organism>
<proteinExistence type="inferred from homology"/>
<feature type="transmembrane region" description="Helical" evidence="2">
    <location>
        <begin position="127"/>
        <end position="147"/>
    </location>
</feature>
<dbReference type="Proteomes" id="UP001386955">
    <property type="component" value="Unassembled WGS sequence"/>
</dbReference>
<dbReference type="InterPro" id="IPR007736">
    <property type="entry name" value="Caleosin-related"/>
</dbReference>
<accession>A0AAN9SA85</accession>